<dbReference type="InterPro" id="IPR001633">
    <property type="entry name" value="EAL_dom"/>
</dbReference>
<dbReference type="SMART" id="SM00086">
    <property type="entry name" value="PAC"/>
    <property type="match status" value="2"/>
</dbReference>
<dbReference type="Pfam" id="PF03924">
    <property type="entry name" value="CHASE"/>
    <property type="match status" value="1"/>
</dbReference>
<evidence type="ECO:0000256" key="3">
    <source>
        <dbReference type="ARBA" id="ARBA00022692"/>
    </source>
</evidence>
<evidence type="ECO:0008006" key="13">
    <source>
        <dbReference type="Google" id="ProtNLM"/>
    </source>
</evidence>
<dbReference type="CDD" id="cd01949">
    <property type="entry name" value="GGDEF"/>
    <property type="match status" value="1"/>
</dbReference>
<feature type="domain" description="PAC" evidence="7">
    <location>
        <begin position="441"/>
        <end position="492"/>
    </location>
</feature>
<dbReference type="PROSITE" id="PS50113">
    <property type="entry name" value="PAC"/>
    <property type="match status" value="2"/>
</dbReference>
<dbReference type="SMART" id="SM01079">
    <property type="entry name" value="CHASE"/>
    <property type="match status" value="1"/>
</dbReference>
<feature type="domain" description="GGDEF" evidence="10">
    <location>
        <begin position="654"/>
        <end position="788"/>
    </location>
</feature>
<dbReference type="Gene3D" id="3.30.450.350">
    <property type="entry name" value="CHASE domain"/>
    <property type="match status" value="1"/>
</dbReference>
<feature type="domain" description="PAC" evidence="7">
    <location>
        <begin position="568"/>
        <end position="622"/>
    </location>
</feature>
<dbReference type="CDD" id="cd01948">
    <property type="entry name" value="EAL"/>
    <property type="match status" value="1"/>
</dbReference>
<keyword evidence="12" id="KW-1185">Reference proteome</keyword>
<feature type="domain" description="PAS" evidence="6">
    <location>
        <begin position="496"/>
        <end position="566"/>
    </location>
</feature>
<dbReference type="PANTHER" id="PTHR44757">
    <property type="entry name" value="DIGUANYLATE CYCLASE DGCP"/>
    <property type="match status" value="1"/>
</dbReference>
<keyword evidence="3" id="KW-0812">Transmembrane</keyword>
<dbReference type="SMART" id="SM00052">
    <property type="entry name" value="EAL"/>
    <property type="match status" value="1"/>
</dbReference>
<dbReference type="Gene3D" id="3.30.70.270">
    <property type="match status" value="1"/>
</dbReference>
<evidence type="ECO:0000259" key="8">
    <source>
        <dbReference type="PROSITE" id="PS50839"/>
    </source>
</evidence>
<dbReference type="Gene3D" id="3.30.450.20">
    <property type="entry name" value="PAS domain"/>
    <property type="match status" value="2"/>
</dbReference>
<dbReference type="Gene3D" id="3.20.20.450">
    <property type="entry name" value="EAL domain"/>
    <property type="match status" value="1"/>
</dbReference>
<dbReference type="KEGG" id="opf:CBP31_10505"/>
<feature type="domain" description="CHASE" evidence="8">
    <location>
        <begin position="74"/>
        <end position="298"/>
    </location>
</feature>
<organism evidence="11 12">
    <name type="scientific">Oceanisphaera profunda</name>
    <dbReference type="NCBI Taxonomy" id="1416627"/>
    <lineage>
        <taxon>Bacteria</taxon>
        <taxon>Pseudomonadati</taxon>
        <taxon>Pseudomonadota</taxon>
        <taxon>Gammaproteobacteria</taxon>
        <taxon>Aeromonadales</taxon>
        <taxon>Aeromonadaceae</taxon>
        <taxon>Oceanisphaera</taxon>
    </lineage>
</organism>
<dbReference type="Pfam" id="PF00563">
    <property type="entry name" value="EAL"/>
    <property type="match status" value="1"/>
</dbReference>
<dbReference type="Pfam" id="PF08447">
    <property type="entry name" value="PAS_3"/>
    <property type="match status" value="1"/>
</dbReference>
<evidence type="ECO:0000259" key="9">
    <source>
        <dbReference type="PROSITE" id="PS50883"/>
    </source>
</evidence>
<evidence type="ECO:0000313" key="11">
    <source>
        <dbReference type="EMBL" id="ART83002.1"/>
    </source>
</evidence>
<dbReference type="InterPro" id="IPR000160">
    <property type="entry name" value="GGDEF_dom"/>
</dbReference>
<proteinExistence type="predicted"/>
<dbReference type="InterPro" id="IPR000700">
    <property type="entry name" value="PAS-assoc_C"/>
</dbReference>
<dbReference type="CDD" id="cd00130">
    <property type="entry name" value="PAS"/>
    <property type="match status" value="2"/>
</dbReference>
<dbReference type="GO" id="GO:0007165">
    <property type="term" value="P:signal transduction"/>
    <property type="evidence" value="ECO:0007669"/>
    <property type="project" value="UniProtKB-ARBA"/>
</dbReference>
<dbReference type="OrthoDB" id="8553030at2"/>
<dbReference type="Pfam" id="PF00990">
    <property type="entry name" value="GGDEF"/>
    <property type="match status" value="1"/>
</dbReference>
<dbReference type="PROSITE" id="PS50839">
    <property type="entry name" value="CHASE"/>
    <property type="match status" value="1"/>
</dbReference>
<dbReference type="SUPFAM" id="SSF55785">
    <property type="entry name" value="PYP-like sensor domain (PAS domain)"/>
    <property type="match status" value="2"/>
</dbReference>
<dbReference type="InterPro" id="IPR013655">
    <property type="entry name" value="PAS_fold_3"/>
</dbReference>
<evidence type="ECO:0000313" key="12">
    <source>
        <dbReference type="Proteomes" id="UP000243937"/>
    </source>
</evidence>
<evidence type="ECO:0000256" key="5">
    <source>
        <dbReference type="ARBA" id="ARBA00023136"/>
    </source>
</evidence>
<dbReference type="SUPFAM" id="SSF55073">
    <property type="entry name" value="Nucleotide cyclase"/>
    <property type="match status" value="1"/>
</dbReference>
<keyword evidence="5" id="KW-0472">Membrane</keyword>
<evidence type="ECO:0000256" key="1">
    <source>
        <dbReference type="ARBA" id="ARBA00001946"/>
    </source>
</evidence>
<name>A0A1Y0D622_9GAMM</name>
<dbReference type="NCBIfam" id="TIGR00254">
    <property type="entry name" value="GGDEF"/>
    <property type="match status" value="1"/>
</dbReference>
<evidence type="ECO:0000259" key="6">
    <source>
        <dbReference type="PROSITE" id="PS50112"/>
    </source>
</evidence>
<dbReference type="GO" id="GO:0003824">
    <property type="term" value="F:catalytic activity"/>
    <property type="evidence" value="ECO:0007669"/>
    <property type="project" value="UniProtKB-ARBA"/>
</dbReference>
<dbReference type="InterPro" id="IPR000014">
    <property type="entry name" value="PAS"/>
</dbReference>
<dbReference type="InterPro" id="IPR035965">
    <property type="entry name" value="PAS-like_dom_sf"/>
</dbReference>
<sequence>MTHQHPTILSRLSWVALLLGLLCTGLAAWEVKTTSEARAVKDFSFVTDHITTTVKERLTTYALMLRGGAGLFDASAEVTRQEWDQYVSKLQLSQAMSGISGVNFTLQISPAELEQHIAQVRTTGLADYHIWPSGPRDLYTSILFLSPFHARNQKALGYDMFTDPIRHQAMIQARDTGRVSLSGKVDLVIEDAEHRQAGTLMFAPVYQADRALESIAQRRAALIGWVHGAYRMDDFMEGILGDWQAQQQQPINLRIFDGTQVLDETLLYSSHAENRTASPSQFFQEHFLSFNGRPWLLTFDYIHPDQVINYTSTWLTLLMGLLLTSLLFFLMRTLANRRTRTWELAQQLTETVHQREQELKTVLHRLQTIASRVPGMVFEYRLYPDGRGCFPYASAGIKQIYSVTPEQVQEDAAFVFTTMHPDDLAEVERSVQLSADTMALWRHEFRIMLEDGTVRWVFGDSQPHRAEDGSISWYGMMTDITERKQVELALKVANQQTQRFRQALDHVPSCIFMKDTDLRYTYANRATLELLGCNAATLLGSDGIQLLGPTMSAQLRQADREALRGEQSQAEFTFTSPTGRAVNFLDIKTPIYDEADNRIIVGMLGIATDITALKANEQKLEHLAHYDPLTKLPNRLMLADRLHQAMLQADRHQQSLTIIYLDLDGFKQVNDRYGHTAGDHLLTTVAARMKAAIREGDTLARLGGDEFVAILLDIASLDVSMPLLERLLQAAARPVQLGHHRLQVSASLGVTFYPQPETQEPEQLIRQADQAMYQAKLAGKNRYFLFDTAQARYMREHHQSVEHIRVALDGDEFVLHYQPKVNMRTGDVIGVEALIRWQHPEQGLLAPANFLPIIEEHRLAIELGNWVIESALIQILDWQQSGLTLPVSVNIAARHLRQPDFATQLAKLLAKYPSVAPAMLELEVLETSTLGDLAQVSKTLEECRVLGVALSLDDFGTGYSSLTYLKRLPTNIIKVDQSFIRDILEDPEDLAILDGVLSLAKAFGRQVIAEGVETLAHGDSLLRMGCDLAQGYGIARPMPAADIPSWITHWQPAPQWAKIRRLNRNELPLLYAGLEHKAWIKELMLTLQNKHEHWPLFDVNSSHLTRWLTSTPNITPARLAYQHQLYQQTQQLVADIQQYKAGQNPRLTEQLIVLCELCDLLVNELVSCMNDQPI</sequence>
<reference evidence="11 12" key="1">
    <citation type="journal article" date="2014" name="Int. J. Syst. Evol. Microbiol.">
        <title>Oceanisphaera profunda sp. nov., a marine bacterium isolated from deep-sea sediment, and emended description of the genus Oceanisphaera.</title>
        <authorList>
            <person name="Xu Z."/>
            <person name="Zhang X.Y."/>
            <person name="Su H.N."/>
            <person name="Yu Z.C."/>
            <person name="Liu C."/>
            <person name="Li H."/>
            <person name="Chen X.L."/>
            <person name="Song X.Y."/>
            <person name="Xie B.B."/>
            <person name="Qin Q.L."/>
            <person name="Zhou B.C."/>
            <person name="Shi M."/>
            <person name="Huang Y."/>
            <person name="Zhang Y.Z."/>
        </authorList>
    </citation>
    <scope>NUCLEOTIDE SEQUENCE [LARGE SCALE GENOMIC DNA]</scope>
    <source>
        <strain evidence="11 12">SM1222</strain>
    </source>
</reference>
<dbReference type="FunFam" id="3.30.70.270:FF:000001">
    <property type="entry name" value="Diguanylate cyclase domain protein"/>
    <property type="match status" value="1"/>
</dbReference>
<protein>
    <recommendedName>
        <fullName evidence="13">Diguanylate cyclase</fullName>
    </recommendedName>
</protein>
<dbReference type="SMART" id="SM00091">
    <property type="entry name" value="PAS"/>
    <property type="match status" value="2"/>
</dbReference>
<evidence type="ECO:0000259" key="7">
    <source>
        <dbReference type="PROSITE" id="PS50113"/>
    </source>
</evidence>
<dbReference type="InterPro" id="IPR013656">
    <property type="entry name" value="PAS_4"/>
</dbReference>
<comment type="subcellular location">
    <subcellularLocation>
        <location evidence="2">Membrane</location>
    </subcellularLocation>
</comment>
<dbReference type="SUPFAM" id="SSF141868">
    <property type="entry name" value="EAL domain-like"/>
    <property type="match status" value="1"/>
</dbReference>
<keyword evidence="4" id="KW-1133">Transmembrane helix</keyword>
<dbReference type="InterPro" id="IPR035919">
    <property type="entry name" value="EAL_sf"/>
</dbReference>
<dbReference type="PROSITE" id="PS50887">
    <property type="entry name" value="GGDEF"/>
    <property type="match status" value="1"/>
</dbReference>
<accession>A0A1Y0D622</accession>
<dbReference type="InterPro" id="IPR042240">
    <property type="entry name" value="CHASE_sf"/>
</dbReference>
<dbReference type="PROSITE" id="PS50883">
    <property type="entry name" value="EAL"/>
    <property type="match status" value="1"/>
</dbReference>
<evidence type="ECO:0000256" key="4">
    <source>
        <dbReference type="ARBA" id="ARBA00022989"/>
    </source>
</evidence>
<dbReference type="EMBL" id="CP021377">
    <property type="protein sequence ID" value="ART83002.1"/>
    <property type="molecule type" value="Genomic_DNA"/>
</dbReference>
<dbReference type="NCBIfam" id="TIGR00229">
    <property type="entry name" value="sensory_box"/>
    <property type="match status" value="2"/>
</dbReference>
<gene>
    <name evidence="11" type="ORF">CBP31_10505</name>
</gene>
<evidence type="ECO:0000256" key="2">
    <source>
        <dbReference type="ARBA" id="ARBA00004370"/>
    </source>
</evidence>
<dbReference type="RefSeq" id="WP_087037077.1">
    <property type="nucleotide sequence ID" value="NZ_CP021377.1"/>
</dbReference>
<dbReference type="PROSITE" id="PS50112">
    <property type="entry name" value="PAS"/>
    <property type="match status" value="1"/>
</dbReference>
<dbReference type="InterPro" id="IPR006189">
    <property type="entry name" value="CHASE_dom"/>
</dbReference>
<comment type="cofactor">
    <cofactor evidence="1">
        <name>Mg(2+)</name>
        <dbReference type="ChEBI" id="CHEBI:18420"/>
    </cofactor>
</comment>
<dbReference type="PANTHER" id="PTHR44757:SF2">
    <property type="entry name" value="BIOFILM ARCHITECTURE MAINTENANCE PROTEIN MBAA"/>
    <property type="match status" value="1"/>
</dbReference>
<dbReference type="AlphaFoldDB" id="A0A1Y0D622"/>
<dbReference type="Pfam" id="PF08448">
    <property type="entry name" value="PAS_4"/>
    <property type="match status" value="1"/>
</dbReference>
<dbReference type="GO" id="GO:0016020">
    <property type="term" value="C:membrane"/>
    <property type="evidence" value="ECO:0007669"/>
    <property type="project" value="UniProtKB-SubCell"/>
</dbReference>
<dbReference type="InterPro" id="IPR001610">
    <property type="entry name" value="PAC"/>
</dbReference>
<feature type="domain" description="EAL" evidence="9">
    <location>
        <begin position="797"/>
        <end position="1051"/>
    </location>
</feature>
<dbReference type="InterPro" id="IPR029787">
    <property type="entry name" value="Nucleotide_cyclase"/>
</dbReference>
<dbReference type="SMART" id="SM00267">
    <property type="entry name" value="GGDEF"/>
    <property type="match status" value="1"/>
</dbReference>
<evidence type="ECO:0000259" key="10">
    <source>
        <dbReference type="PROSITE" id="PS50887"/>
    </source>
</evidence>
<dbReference type="InterPro" id="IPR043128">
    <property type="entry name" value="Rev_trsase/Diguanyl_cyclase"/>
</dbReference>
<dbReference type="Proteomes" id="UP000243937">
    <property type="component" value="Chromosome"/>
</dbReference>
<dbReference type="InterPro" id="IPR052155">
    <property type="entry name" value="Biofilm_reg_signaling"/>
</dbReference>